<dbReference type="EMBL" id="JYDH01000286">
    <property type="protein sequence ID" value="KRY27089.1"/>
    <property type="molecule type" value="Genomic_DNA"/>
</dbReference>
<protein>
    <submittedName>
        <fullName evidence="1">Uncharacterized protein</fullName>
    </submittedName>
</protein>
<evidence type="ECO:0000313" key="1">
    <source>
        <dbReference type="EMBL" id="KRY27089.1"/>
    </source>
</evidence>
<reference evidence="1 2" key="1">
    <citation type="submission" date="2015-01" db="EMBL/GenBank/DDBJ databases">
        <title>Evolution of Trichinella species and genotypes.</title>
        <authorList>
            <person name="Korhonen P.K."/>
            <person name="Edoardo P."/>
            <person name="Giuseppe L.R."/>
            <person name="Gasser R.B."/>
        </authorList>
    </citation>
    <scope>NUCLEOTIDE SEQUENCE [LARGE SCALE GENOMIC DNA]</scope>
    <source>
        <strain evidence="1">ISS3</strain>
    </source>
</reference>
<comment type="caution">
    <text evidence="1">The sequence shown here is derived from an EMBL/GenBank/DDBJ whole genome shotgun (WGS) entry which is preliminary data.</text>
</comment>
<dbReference type="InParanoid" id="A0A0V1AQM3"/>
<dbReference type="Proteomes" id="UP000054776">
    <property type="component" value="Unassembled WGS sequence"/>
</dbReference>
<gene>
    <name evidence="1" type="ORF">T01_4679</name>
</gene>
<dbReference type="AlphaFoldDB" id="A0A0V1AQM3"/>
<name>A0A0V1AQM3_TRISP</name>
<accession>A0A0V1AQM3</accession>
<organism evidence="1 2">
    <name type="scientific">Trichinella spiralis</name>
    <name type="common">Trichina worm</name>
    <dbReference type="NCBI Taxonomy" id="6334"/>
    <lineage>
        <taxon>Eukaryota</taxon>
        <taxon>Metazoa</taxon>
        <taxon>Ecdysozoa</taxon>
        <taxon>Nematoda</taxon>
        <taxon>Enoplea</taxon>
        <taxon>Dorylaimia</taxon>
        <taxon>Trichinellida</taxon>
        <taxon>Trichinellidae</taxon>
        <taxon>Trichinella</taxon>
    </lineage>
</organism>
<proteinExistence type="predicted"/>
<sequence length="68" mass="7968">MQMPSVKRKHLSEHSSLATSARIVRVHKWPHQPPVEYEQADVSTLEIQHIKKTNIMSRNFVMKISIYV</sequence>
<keyword evidence="2" id="KW-1185">Reference proteome</keyword>
<evidence type="ECO:0000313" key="2">
    <source>
        <dbReference type="Proteomes" id="UP000054776"/>
    </source>
</evidence>